<accession>A0A1I6HAQ3</accession>
<evidence type="ECO:0000313" key="3">
    <source>
        <dbReference type="Proteomes" id="UP000199658"/>
    </source>
</evidence>
<evidence type="ECO:0000313" key="2">
    <source>
        <dbReference type="EMBL" id="SFR51569.1"/>
    </source>
</evidence>
<dbReference type="Proteomes" id="UP000199658">
    <property type="component" value="Unassembled WGS sequence"/>
</dbReference>
<dbReference type="AlphaFoldDB" id="A0A1I6HAQ3"/>
<keyword evidence="3" id="KW-1185">Reference proteome</keyword>
<dbReference type="STRING" id="670154.SAMN04488002_2755"/>
<sequence length="66" mass="6862">MIVRSSKISSTVFVTNVSGEPGESGVSVMGPPASLASGGEAQSRDGKTKKRPWILVTRAAFSIRPS</sequence>
<dbReference type="EMBL" id="FOYO01000001">
    <property type="protein sequence ID" value="SFR51569.1"/>
    <property type="molecule type" value="Genomic_DNA"/>
</dbReference>
<gene>
    <name evidence="2" type="ORF">SAMN04488002_2755</name>
</gene>
<organism evidence="2 3">
    <name type="scientific">Litoreibacter janthinus</name>
    <dbReference type="NCBI Taxonomy" id="670154"/>
    <lineage>
        <taxon>Bacteria</taxon>
        <taxon>Pseudomonadati</taxon>
        <taxon>Pseudomonadota</taxon>
        <taxon>Alphaproteobacteria</taxon>
        <taxon>Rhodobacterales</taxon>
        <taxon>Roseobacteraceae</taxon>
        <taxon>Litoreibacter</taxon>
    </lineage>
</organism>
<feature type="region of interest" description="Disordered" evidence="1">
    <location>
        <begin position="19"/>
        <end position="49"/>
    </location>
</feature>
<evidence type="ECO:0000256" key="1">
    <source>
        <dbReference type="SAM" id="MobiDB-lite"/>
    </source>
</evidence>
<protein>
    <submittedName>
        <fullName evidence="2">Uncharacterized protein</fullName>
    </submittedName>
</protein>
<reference evidence="3" key="1">
    <citation type="submission" date="2016-10" db="EMBL/GenBank/DDBJ databases">
        <authorList>
            <person name="Varghese N."/>
            <person name="Submissions S."/>
        </authorList>
    </citation>
    <scope>NUCLEOTIDE SEQUENCE [LARGE SCALE GENOMIC DNA]</scope>
    <source>
        <strain evidence="3">DSM 26921</strain>
    </source>
</reference>
<proteinExistence type="predicted"/>
<name>A0A1I6HAQ3_9RHOB</name>